<evidence type="ECO:0000256" key="1">
    <source>
        <dbReference type="SAM" id="MobiDB-lite"/>
    </source>
</evidence>
<proteinExistence type="predicted"/>
<dbReference type="RefSeq" id="WP_200683920.1">
    <property type="nucleotide sequence ID" value="NZ_JAEPRQ010000001.1"/>
</dbReference>
<feature type="region of interest" description="Disordered" evidence="1">
    <location>
        <begin position="19"/>
        <end position="38"/>
    </location>
</feature>
<protein>
    <submittedName>
        <fullName evidence="2">DUF1203 domain-containing protein</fullName>
    </submittedName>
</protein>
<accession>A0A934SC88</accession>
<evidence type="ECO:0000313" key="2">
    <source>
        <dbReference type="EMBL" id="MBK4215063.1"/>
    </source>
</evidence>
<dbReference type="Proteomes" id="UP000640485">
    <property type="component" value="Unassembled WGS sequence"/>
</dbReference>
<dbReference type="EMBL" id="JAEPRQ010000001">
    <property type="protein sequence ID" value="MBK4215063.1"/>
    <property type="molecule type" value="Genomic_DNA"/>
</dbReference>
<comment type="caution">
    <text evidence="2">The sequence shown here is derived from an EMBL/GenBank/DDBJ whole genome shotgun (WGS) entry which is preliminary data.</text>
</comment>
<dbReference type="InterPro" id="IPR009593">
    <property type="entry name" value="DUF1203"/>
</dbReference>
<dbReference type="Pfam" id="PF06718">
    <property type="entry name" value="DUF1203"/>
    <property type="match status" value="1"/>
</dbReference>
<sequence>MRLHYTPIPTEIANSYRSGQPDAFSLTPERNAASSGRGTPCRHCLKQVPKGEPYLILAHRPFKTLNPYSETGPIFLCANDCPAAAPDFPAAILTAPHHIVRGYSADERIIYGTGAVVNSFDIPLYAADLFARPDVAFIHIRSASNNCYLCRIDRV</sequence>
<name>A0A934SC88_9RHOB</name>
<keyword evidence="3" id="KW-1185">Reference proteome</keyword>
<reference evidence="2" key="1">
    <citation type="submission" date="2021-01" db="EMBL/GenBank/DDBJ databases">
        <title>Paracoccus amoyensis sp. nov., isolated from the surface seawater along the coast of Xiamen Island, China.</title>
        <authorList>
            <person name="Lyu L."/>
        </authorList>
    </citation>
    <scope>NUCLEOTIDE SEQUENCE</scope>
    <source>
        <strain evidence="2">MJ17</strain>
    </source>
</reference>
<gene>
    <name evidence="2" type="ORF">JJJ17_03895</name>
</gene>
<dbReference type="AlphaFoldDB" id="A0A934SC88"/>
<dbReference type="PIRSF" id="PIRSF034110">
    <property type="entry name" value="DUF1203"/>
    <property type="match status" value="1"/>
</dbReference>
<organism evidence="2 3">
    <name type="scientific">Paracoccus caeni</name>
    <dbReference type="NCBI Taxonomy" id="657651"/>
    <lineage>
        <taxon>Bacteria</taxon>
        <taxon>Pseudomonadati</taxon>
        <taxon>Pseudomonadota</taxon>
        <taxon>Alphaproteobacteria</taxon>
        <taxon>Rhodobacterales</taxon>
        <taxon>Paracoccaceae</taxon>
        <taxon>Paracoccus</taxon>
    </lineage>
</organism>
<evidence type="ECO:0000313" key="3">
    <source>
        <dbReference type="Proteomes" id="UP000640485"/>
    </source>
</evidence>